<reference evidence="2" key="2">
    <citation type="journal article" date="2015" name="Fish Shellfish Immunol.">
        <title>Early steps in the European eel (Anguilla anguilla)-Vibrio vulnificus interaction in the gills: Role of the RtxA13 toxin.</title>
        <authorList>
            <person name="Callol A."/>
            <person name="Pajuelo D."/>
            <person name="Ebbesson L."/>
            <person name="Teles M."/>
            <person name="MacKenzie S."/>
            <person name="Amaro C."/>
        </authorList>
    </citation>
    <scope>NUCLEOTIDE SEQUENCE</scope>
</reference>
<dbReference type="EMBL" id="GBXM01012160">
    <property type="protein sequence ID" value="JAH96417.1"/>
    <property type="molecule type" value="Transcribed_RNA"/>
</dbReference>
<accession>A0A0E9X118</accession>
<proteinExistence type="predicted"/>
<protein>
    <submittedName>
        <fullName evidence="2">Uncharacterized protein</fullName>
    </submittedName>
</protein>
<feature type="compositionally biased region" description="Polar residues" evidence="1">
    <location>
        <begin position="14"/>
        <end position="31"/>
    </location>
</feature>
<feature type="region of interest" description="Disordered" evidence="1">
    <location>
        <begin position="1"/>
        <end position="31"/>
    </location>
</feature>
<evidence type="ECO:0000313" key="2">
    <source>
        <dbReference type="EMBL" id="JAH96417.1"/>
    </source>
</evidence>
<sequence length="88" mass="9669">MNRDWSSMGCAGLSDSQNSTVPANLTPHPTRQSMQHVYNTMVSSKLNKVTDESSLQMSVLPSPTSCAHHQSNILREKLPIINLSSSEK</sequence>
<organism evidence="2">
    <name type="scientific">Anguilla anguilla</name>
    <name type="common">European freshwater eel</name>
    <name type="synonym">Muraena anguilla</name>
    <dbReference type="NCBI Taxonomy" id="7936"/>
    <lineage>
        <taxon>Eukaryota</taxon>
        <taxon>Metazoa</taxon>
        <taxon>Chordata</taxon>
        <taxon>Craniata</taxon>
        <taxon>Vertebrata</taxon>
        <taxon>Euteleostomi</taxon>
        <taxon>Actinopterygii</taxon>
        <taxon>Neopterygii</taxon>
        <taxon>Teleostei</taxon>
        <taxon>Anguilliformes</taxon>
        <taxon>Anguillidae</taxon>
        <taxon>Anguilla</taxon>
    </lineage>
</organism>
<evidence type="ECO:0000256" key="1">
    <source>
        <dbReference type="SAM" id="MobiDB-lite"/>
    </source>
</evidence>
<name>A0A0E9X118_ANGAN</name>
<reference evidence="2" key="1">
    <citation type="submission" date="2014-11" db="EMBL/GenBank/DDBJ databases">
        <authorList>
            <person name="Amaro Gonzalez C."/>
        </authorList>
    </citation>
    <scope>NUCLEOTIDE SEQUENCE</scope>
</reference>
<dbReference type="AlphaFoldDB" id="A0A0E9X118"/>